<evidence type="ECO:0000313" key="3">
    <source>
        <dbReference type="Proteomes" id="UP001430953"/>
    </source>
</evidence>
<dbReference type="EMBL" id="JADYXP020000015">
    <property type="protein sequence ID" value="KAL0109738.1"/>
    <property type="molecule type" value="Genomic_DNA"/>
</dbReference>
<name>A0AAW2F137_9HYME</name>
<protein>
    <recommendedName>
        <fullName evidence="1">DUF4806 domain-containing protein</fullName>
    </recommendedName>
</protein>
<keyword evidence="3" id="KW-1185">Reference proteome</keyword>
<evidence type="ECO:0000259" key="1">
    <source>
        <dbReference type="Pfam" id="PF16064"/>
    </source>
</evidence>
<gene>
    <name evidence="2" type="ORF">PUN28_014636</name>
</gene>
<sequence>MCNDLKKQLSEVNSKLDFCLINQEKLSKFLIPGEKVIKRPTGFPSLPVQSDQELHALETFLKNDANLSAAAMYLGRFINKSNYDGSVKKLLKSVICNDVANKYSFSGAKRKKNLSL</sequence>
<proteinExistence type="predicted"/>
<feature type="domain" description="DUF4806" evidence="1">
    <location>
        <begin position="46"/>
        <end position="113"/>
    </location>
</feature>
<evidence type="ECO:0000313" key="2">
    <source>
        <dbReference type="EMBL" id="KAL0109738.1"/>
    </source>
</evidence>
<dbReference type="Pfam" id="PF16064">
    <property type="entry name" value="DUF4806"/>
    <property type="match status" value="1"/>
</dbReference>
<comment type="caution">
    <text evidence="2">The sequence shown here is derived from an EMBL/GenBank/DDBJ whole genome shotgun (WGS) entry which is preliminary data.</text>
</comment>
<accession>A0AAW2F137</accession>
<dbReference type="AlphaFoldDB" id="A0AAW2F137"/>
<dbReference type="InterPro" id="IPR032071">
    <property type="entry name" value="DUF4806"/>
</dbReference>
<dbReference type="Proteomes" id="UP001430953">
    <property type="component" value="Unassembled WGS sequence"/>
</dbReference>
<organism evidence="2 3">
    <name type="scientific">Cardiocondyla obscurior</name>
    <dbReference type="NCBI Taxonomy" id="286306"/>
    <lineage>
        <taxon>Eukaryota</taxon>
        <taxon>Metazoa</taxon>
        <taxon>Ecdysozoa</taxon>
        <taxon>Arthropoda</taxon>
        <taxon>Hexapoda</taxon>
        <taxon>Insecta</taxon>
        <taxon>Pterygota</taxon>
        <taxon>Neoptera</taxon>
        <taxon>Endopterygota</taxon>
        <taxon>Hymenoptera</taxon>
        <taxon>Apocrita</taxon>
        <taxon>Aculeata</taxon>
        <taxon>Formicoidea</taxon>
        <taxon>Formicidae</taxon>
        <taxon>Myrmicinae</taxon>
        <taxon>Cardiocondyla</taxon>
    </lineage>
</organism>
<reference evidence="2 3" key="1">
    <citation type="submission" date="2023-03" db="EMBL/GenBank/DDBJ databases">
        <title>High recombination rates correlate with genetic variation in Cardiocondyla obscurior ants.</title>
        <authorList>
            <person name="Errbii M."/>
        </authorList>
    </citation>
    <scope>NUCLEOTIDE SEQUENCE [LARGE SCALE GENOMIC DNA]</scope>
    <source>
        <strain evidence="2">Alpha-2009</strain>
        <tissue evidence="2">Whole body</tissue>
    </source>
</reference>